<organism evidence="2 3">
    <name type="scientific">Thalassiosira oceanica</name>
    <name type="common">Marine diatom</name>
    <dbReference type="NCBI Taxonomy" id="159749"/>
    <lineage>
        <taxon>Eukaryota</taxon>
        <taxon>Sar</taxon>
        <taxon>Stramenopiles</taxon>
        <taxon>Ochrophyta</taxon>
        <taxon>Bacillariophyta</taxon>
        <taxon>Coscinodiscophyceae</taxon>
        <taxon>Thalassiosirophycidae</taxon>
        <taxon>Thalassiosirales</taxon>
        <taxon>Thalassiosiraceae</taxon>
        <taxon>Thalassiosira</taxon>
    </lineage>
</organism>
<comment type="caution">
    <text evidence="2">The sequence shown here is derived from an EMBL/GenBank/DDBJ whole genome shotgun (WGS) entry which is preliminary data.</text>
</comment>
<evidence type="ECO:0000256" key="1">
    <source>
        <dbReference type="SAM" id="MobiDB-lite"/>
    </source>
</evidence>
<dbReference type="Proteomes" id="UP000266841">
    <property type="component" value="Unassembled WGS sequence"/>
</dbReference>
<evidence type="ECO:0000313" key="3">
    <source>
        <dbReference type="Proteomes" id="UP000266841"/>
    </source>
</evidence>
<dbReference type="OrthoDB" id="3509362at2759"/>
<accession>K0TPU3</accession>
<gene>
    <name evidence="2" type="ORF">THAOC_03399</name>
</gene>
<name>K0TPU3_THAOC</name>
<dbReference type="EMBL" id="AGNL01003274">
    <property type="protein sequence ID" value="EJK74897.1"/>
    <property type="molecule type" value="Genomic_DNA"/>
</dbReference>
<feature type="region of interest" description="Disordered" evidence="1">
    <location>
        <begin position="32"/>
        <end position="108"/>
    </location>
</feature>
<proteinExistence type="predicted"/>
<dbReference type="AlphaFoldDB" id="K0TPU3"/>
<protein>
    <submittedName>
        <fullName evidence="2">Uncharacterized protein</fullName>
    </submittedName>
</protein>
<reference evidence="2 3" key="1">
    <citation type="journal article" date="2012" name="Genome Biol.">
        <title>Genome and low-iron response of an oceanic diatom adapted to chronic iron limitation.</title>
        <authorList>
            <person name="Lommer M."/>
            <person name="Specht M."/>
            <person name="Roy A.S."/>
            <person name="Kraemer L."/>
            <person name="Andreson R."/>
            <person name="Gutowska M.A."/>
            <person name="Wolf J."/>
            <person name="Bergner S.V."/>
            <person name="Schilhabel M.B."/>
            <person name="Klostermeier U.C."/>
            <person name="Beiko R.G."/>
            <person name="Rosenstiel P."/>
            <person name="Hippler M."/>
            <person name="Laroche J."/>
        </authorList>
    </citation>
    <scope>NUCLEOTIDE SEQUENCE [LARGE SCALE GENOMIC DNA]</scope>
    <source>
        <strain evidence="2 3">CCMP1005</strain>
    </source>
</reference>
<keyword evidence="3" id="KW-1185">Reference proteome</keyword>
<sequence length="242" mass="26360">MKKSLRLKRGAKVPFDLLPLAISQTGLEKARGEGKAKARYSGIGKHGRDSRRASFAFRGVPWGFPKPDTQPTLPDALAAHPSPTRPPPSSSRLPDFVDPSLPFGTPKSSYPELSQRVTVWERRHERVEGGSWPRRGIVRPRVSSGLEAVCPGRGGVTPGHDALNPLLREQGQVGQGLCEYHLDQADEMAPILEAMSARSVRAPLSDDWSEDVSGWEEANGEGGLIDKLDGGHTRGKYVMKIT</sequence>
<evidence type="ECO:0000313" key="2">
    <source>
        <dbReference type="EMBL" id="EJK74897.1"/>
    </source>
</evidence>